<keyword evidence="6 16" id="KW-0349">Heme</keyword>
<feature type="compositionally biased region" description="Low complexity" evidence="17">
    <location>
        <begin position="651"/>
        <end position="661"/>
    </location>
</feature>
<dbReference type="SUPFAM" id="SSF63380">
    <property type="entry name" value="Riboflavin synthase domain-like"/>
    <property type="match status" value="1"/>
</dbReference>
<keyword evidence="10" id="KW-0274">FAD</keyword>
<dbReference type="Gene3D" id="3.40.50.360">
    <property type="match status" value="1"/>
</dbReference>
<dbReference type="Pfam" id="PF00258">
    <property type="entry name" value="Flavodoxin_1"/>
    <property type="match status" value="1"/>
</dbReference>
<evidence type="ECO:0000313" key="20">
    <source>
        <dbReference type="EMBL" id="ORY80873.1"/>
    </source>
</evidence>
<dbReference type="RefSeq" id="XP_040724518.1">
    <property type="nucleotide sequence ID" value="XM_040870578.1"/>
</dbReference>
<comment type="similarity">
    <text evidence="4">In the N-terminal section; belongs to the cytochrome P450 family.</text>
</comment>
<dbReference type="InterPro" id="IPR039261">
    <property type="entry name" value="FNR_nucleotide-bd"/>
</dbReference>
<comment type="cofactor">
    <cofactor evidence="3">
        <name>FAD</name>
        <dbReference type="ChEBI" id="CHEBI:57692"/>
    </cofactor>
</comment>
<evidence type="ECO:0000259" key="18">
    <source>
        <dbReference type="PROSITE" id="PS50902"/>
    </source>
</evidence>
<evidence type="ECO:0000256" key="10">
    <source>
        <dbReference type="ARBA" id="ARBA00022827"/>
    </source>
</evidence>
<dbReference type="PANTHER" id="PTHR19384:SF127">
    <property type="entry name" value="BIFUNCTIONAL CYTOCHROME P450_NADPH--P450 REDUCTASE"/>
    <property type="match status" value="1"/>
</dbReference>
<evidence type="ECO:0000256" key="6">
    <source>
        <dbReference type="ARBA" id="ARBA00022617"/>
    </source>
</evidence>
<dbReference type="AlphaFoldDB" id="A0A1Y2FAG4"/>
<evidence type="ECO:0000256" key="13">
    <source>
        <dbReference type="ARBA" id="ARBA00023002"/>
    </source>
</evidence>
<feature type="domain" description="Flavodoxin-like" evidence="18">
    <location>
        <begin position="495"/>
        <end position="631"/>
    </location>
</feature>
<evidence type="ECO:0000256" key="1">
    <source>
        <dbReference type="ARBA" id="ARBA00001917"/>
    </source>
</evidence>
<dbReference type="Pfam" id="PF00067">
    <property type="entry name" value="p450"/>
    <property type="match status" value="1"/>
</dbReference>
<dbReference type="Gene3D" id="1.20.990.10">
    <property type="entry name" value="NADPH-cytochrome p450 Reductase, Chain A, domain 3"/>
    <property type="match status" value="1"/>
</dbReference>
<keyword evidence="12" id="KW-0249">Electron transport</keyword>
<evidence type="ECO:0000256" key="7">
    <source>
        <dbReference type="ARBA" id="ARBA00022630"/>
    </source>
</evidence>
<dbReference type="OrthoDB" id="1470350at2759"/>
<keyword evidence="11" id="KW-0521">NADP</keyword>
<dbReference type="SUPFAM" id="SSF52218">
    <property type="entry name" value="Flavoproteins"/>
    <property type="match status" value="1"/>
</dbReference>
<feature type="binding site" description="axial binding residue" evidence="16">
    <location>
        <position position="406"/>
    </location>
    <ligand>
        <name>heme</name>
        <dbReference type="ChEBI" id="CHEBI:30413"/>
    </ligand>
    <ligandPart>
        <name>Fe</name>
        <dbReference type="ChEBI" id="CHEBI:18248"/>
    </ligandPart>
</feature>
<dbReference type="Gene3D" id="3.40.50.80">
    <property type="entry name" value="Nucleotide-binding domain of ferredoxin-NADP reductase (FNR) module"/>
    <property type="match status" value="1"/>
</dbReference>
<evidence type="ECO:0000313" key="21">
    <source>
        <dbReference type="Proteomes" id="UP000193685"/>
    </source>
</evidence>
<organism evidence="20 21">
    <name type="scientific">Protomyces lactucae-debilis</name>
    <dbReference type="NCBI Taxonomy" id="2754530"/>
    <lineage>
        <taxon>Eukaryota</taxon>
        <taxon>Fungi</taxon>
        <taxon>Dikarya</taxon>
        <taxon>Ascomycota</taxon>
        <taxon>Taphrinomycotina</taxon>
        <taxon>Taphrinomycetes</taxon>
        <taxon>Taphrinales</taxon>
        <taxon>Protomycetaceae</taxon>
        <taxon>Protomyces</taxon>
    </lineage>
</organism>
<keyword evidence="14 16" id="KW-0408">Iron</keyword>
<dbReference type="PRINTS" id="PR00385">
    <property type="entry name" value="P450"/>
</dbReference>
<dbReference type="PROSITE" id="PS00086">
    <property type="entry name" value="CYTOCHROME_P450"/>
    <property type="match status" value="1"/>
</dbReference>
<dbReference type="OMA" id="ECNHRAN"/>
<comment type="cofactor">
    <cofactor evidence="2 16">
        <name>heme</name>
        <dbReference type="ChEBI" id="CHEBI:30413"/>
    </cofactor>
</comment>
<keyword evidence="21" id="KW-1185">Reference proteome</keyword>
<dbReference type="InterPro" id="IPR023173">
    <property type="entry name" value="NADPH_Cyt_P450_Rdtase_alpha"/>
</dbReference>
<proteinExistence type="inferred from homology"/>
<keyword evidence="7" id="KW-0285">Flavoprotein</keyword>
<dbReference type="PIRSF" id="PIRSF000209">
    <property type="entry name" value="Bifunctional_P450_P450R"/>
    <property type="match status" value="1"/>
</dbReference>
<dbReference type="InterPro" id="IPR017938">
    <property type="entry name" value="Riboflavin_synthase-like_b-brl"/>
</dbReference>
<dbReference type="PRINTS" id="PR00463">
    <property type="entry name" value="EP450I"/>
</dbReference>
<evidence type="ECO:0000256" key="9">
    <source>
        <dbReference type="ARBA" id="ARBA00022723"/>
    </source>
</evidence>
<name>A0A1Y2FAG4_PROLT</name>
<accession>A0A1Y2FAG4</accession>
<keyword evidence="8" id="KW-0288">FMN</keyword>
<feature type="region of interest" description="Disordered" evidence="17">
    <location>
        <begin position="637"/>
        <end position="661"/>
    </location>
</feature>
<dbReference type="STRING" id="56484.A0A1Y2FAG4"/>
<evidence type="ECO:0000256" key="17">
    <source>
        <dbReference type="SAM" id="MobiDB-lite"/>
    </source>
</evidence>
<dbReference type="GO" id="GO:0050660">
    <property type="term" value="F:flavin adenine dinucleotide binding"/>
    <property type="evidence" value="ECO:0007669"/>
    <property type="project" value="TreeGrafter"/>
</dbReference>
<evidence type="ECO:0000256" key="16">
    <source>
        <dbReference type="PIRSR" id="PIRSR000209-1"/>
    </source>
</evidence>
<reference evidence="20 21" key="1">
    <citation type="submission" date="2016-07" db="EMBL/GenBank/DDBJ databases">
        <title>Pervasive Adenine N6-methylation of Active Genes in Fungi.</title>
        <authorList>
            <consortium name="DOE Joint Genome Institute"/>
            <person name="Mondo S.J."/>
            <person name="Dannebaum R.O."/>
            <person name="Kuo R.C."/>
            <person name="Labutti K."/>
            <person name="Haridas S."/>
            <person name="Kuo A."/>
            <person name="Salamov A."/>
            <person name="Ahrendt S.R."/>
            <person name="Lipzen A."/>
            <person name="Sullivan W."/>
            <person name="Andreopoulos W.B."/>
            <person name="Clum A."/>
            <person name="Lindquist E."/>
            <person name="Daum C."/>
            <person name="Ramamoorthy G.K."/>
            <person name="Gryganskyi A."/>
            <person name="Culley D."/>
            <person name="Magnuson J.K."/>
            <person name="James T.Y."/>
            <person name="O'Malley M.A."/>
            <person name="Stajich J.E."/>
            <person name="Spatafora J.W."/>
            <person name="Visel A."/>
            <person name="Grigoriev I.V."/>
        </authorList>
    </citation>
    <scope>NUCLEOTIDE SEQUENCE [LARGE SCALE GENOMIC DNA]</scope>
    <source>
        <strain evidence="20 21">12-1054</strain>
    </source>
</reference>
<dbReference type="InterPro" id="IPR001433">
    <property type="entry name" value="OxRdtase_FAD/NAD-bd"/>
</dbReference>
<dbReference type="InterPro" id="IPR023206">
    <property type="entry name" value="Bifunctional_P450_P450_red"/>
</dbReference>
<gene>
    <name evidence="20" type="ORF">BCR37DRAFT_387916</name>
</gene>
<evidence type="ECO:0000256" key="15">
    <source>
        <dbReference type="ARBA" id="ARBA00023033"/>
    </source>
</evidence>
<feature type="domain" description="FAD-binding FR-type" evidence="19">
    <location>
        <begin position="687"/>
        <end position="917"/>
    </location>
</feature>
<dbReference type="GO" id="GO:0005829">
    <property type="term" value="C:cytosol"/>
    <property type="evidence" value="ECO:0007669"/>
    <property type="project" value="TreeGrafter"/>
</dbReference>
<evidence type="ECO:0000256" key="11">
    <source>
        <dbReference type="ARBA" id="ARBA00022857"/>
    </source>
</evidence>
<dbReference type="PROSITE" id="PS50902">
    <property type="entry name" value="FLAVODOXIN_LIKE"/>
    <property type="match status" value="1"/>
</dbReference>
<evidence type="ECO:0000256" key="12">
    <source>
        <dbReference type="ARBA" id="ARBA00022982"/>
    </source>
</evidence>
<dbReference type="InterPro" id="IPR029039">
    <property type="entry name" value="Flavoprotein-like_sf"/>
</dbReference>
<keyword evidence="9 16" id="KW-0479">Metal-binding</keyword>
<dbReference type="InterPro" id="IPR008254">
    <property type="entry name" value="Flavodoxin/NO_synth"/>
</dbReference>
<dbReference type="Proteomes" id="UP000193685">
    <property type="component" value="Unassembled WGS sequence"/>
</dbReference>
<evidence type="ECO:0000259" key="19">
    <source>
        <dbReference type="PROSITE" id="PS51384"/>
    </source>
</evidence>
<evidence type="ECO:0000256" key="8">
    <source>
        <dbReference type="ARBA" id="ARBA00022643"/>
    </source>
</evidence>
<dbReference type="GO" id="GO:0020037">
    <property type="term" value="F:heme binding"/>
    <property type="evidence" value="ECO:0007669"/>
    <property type="project" value="InterPro"/>
</dbReference>
<evidence type="ECO:0000256" key="3">
    <source>
        <dbReference type="ARBA" id="ARBA00001974"/>
    </source>
</evidence>
<dbReference type="InterPro" id="IPR002401">
    <property type="entry name" value="Cyt_P450_E_grp-I"/>
</dbReference>
<comment type="caution">
    <text evidence="20">The sequence shown here is derived from an EMBL/GenBank/DDBJ whole genome shotgun (WGS) entry which is preliminary data.</text>
</comment>
<evidence type="ECO:0000256" key="5">
    <source>
        <dbReference type="ARBA" id="ARBA00022448"/>
    </source>
</evidence>
<evidence type="ECO:0000256" key="14">
    <source>
        <dbReference type="ARBA" id="ARBA00023004"/>
    </source>
</evidence>
<dbReference type="InterPro" id="IPR001128">
    <property type="entry name" value="Cyt_P450"/>
</dbReference>
<dbReference type="Gene3D" id="2.40.30.10">
    <property type="entry name" value="Translation factors"/>
    <property type="match status" value="1"/>
</dbReference>
<protein>
    <submittedName>
        <fullName evidence="20">Cytochrome P450</fullName>
    </submittedName>
</protein>
<dbReference type="GeneID" id="63787177"/>
<comment type="cofactor">
    <cofactor evidence="1">
        <name>FMN</name>
        <dbReference type="ChEBI" id="CHEBI:58210"/>
    </cofactor>
</comment>
<dbReference type="Gene3D" id="1.10.630.10">
    <property type="entry name" value="Cytochrome P450"/>
    <property type="match status" value="1"/>
</dbReference>
<dbReference type="InterPro" id="IPR017927">
    <property type="entry name" value="FAD-bd_FR_type"/>
</dbReference>
<dbReference type="SUPFAM" id="SSF52343">
    <property type="entry name" value="Ferredoxin reductase-like, C-terminal NADP-linked domain"/>
    <property type="match status" value="1"/>
</dbReference>
<dbReference type="GO" id="GO:0010181">
    <property type="term" value="F:FMN binding"/>
    <property type="evidence" value="ECO:0007669"/>
    <property type="project" value="InterPro"/>
</dbReference>
<dbReference type="Pfam" id="PF00175">
    <property type="entry name" value="NAD_binding_1"/>
    <property type="match status" value="1"/>
</dbReference>
<dbReference type="InterPro" id="IPR036396">
    <property type="entry name" value="Cyt_P450_sf"/>
</dbReference>
<keyword evidence="5" id="KW-0813">Transport</keyword>
<dbReference type="PROSITE" id="PS51384">
    <property type="entry name" value="FAD_FR"/>
    <property type="match status" value="1"/>
</dbReference>
<evidence type="ECO:0000256" key="4">
    <source>
        <dbReference type="ARBA" id="ARBA00010018"/>
    </source>
</evidence>
<dbReference type="GO" id="GO:0070330">
    <property type="term" value="F:aromatase activity"/>
    <property type="evidence" value="ECO:0007669"/>
    <property type="project" value="InterPro"/>
</dbReference>
<dbReference type="InterPro" id="IPR017972">
    <property type="entry name" value="Cyt_P450_CS"/>
</dbReference>
<dbReference type="InterPro" id="IPR003097">
    <property type="entry name" value="CysJ-like_FAD-binding"/>
</dbReference>
<dbReference type="EMBL" id="MCFI01000012">
    <property type="protein sequence ID" value="ORY80873.1"/>
    <property type="molecule type" value="Genomic_DNA"/>
</dbReference>
<dbReference type="GO" id="GO:0003958">
    <property type="term" value="F:NADPH-hemoprotein reductase activity"/>
    <property type="evidence" value="ECO:0007669"/>
    <property type="project" value="InterPro"/>
</dbReference>
<dbReference type="Pfam" id="PF00667">
    <property type="entry name" value="FAD_binding_1"/>
    <property type="match status" value="1"/>
</dbReference>
<sequence>MAEDKVNGAGKYKEIPGTYTSDFFLGRSQLDLKNPLNTANLYGKLYGEIFRIRLLGQRKTFVGSQRMVNAILSRPDCEKAVHEFLDMLRPAVGTGLFTARIDEPEWGMAHRILVPAFGVMSVRGMWDDMSEIASTMLTRWHSHQGEVIDLPDQLTRLTLDTISLCSFGYRFNSFYKEEMHPFIGDMLTFLGLSGERTMQPVSRPFKVASNWRRLAAGDRMKAFALQILEDRRASTEKPNDLATRMLDFPDPETGKTLPDDNIVEQLITFLIAGHETTSGLLSFCLYYMVKNPHTMRKAQAEVDAIGDITLDSLQRMPYIDACLKEALRLQPTAPMIGVCCKGEVPLPDGYTMEAGEEVMINLHALHNDPAVWESPSEFMPERMMDGKFEALPPNSWKPFGHGMRACIGRAFAIQEAMLAVASIIQNFDIELADSQYELKVKFTLTIKPDNLMVKLKRRQSGPPILPVDSKHKATKPNAASEKPIIATEVDGSPPMLVLYGSNSGSCEALAKEVYSDANRWGFEVTLDTLDSCRKLPIDRPVVIVTPSYEGKPADNARQFAAYLDSKPDLKGVQYAIFGAGHHDWVQTYQKVPRMFDEQLTALGGKAIVPRAEGDVAGDFIGDFESWKADIAVQLQKATSGSSKTTKDRPSMSRAASRAVSRAPSMTDLKQFSYEPLSSGTLNSVVSAGLGVGTVVSNEELVQASELGPSKRHLTITLPEDQHYRVGDYLSILPVNPEANVKRVLAHFGMNETTKVLVRARGLENSATSLPVRAFDILQTSVELASPLSKRMLSNLADLCENSADKDFIKSLDGDAYQEQVLDRRMSTIDLLEHCKSCKLSFDDYVKSLQSLHQRQYSISSSSLVNAEQATLTIDILSGPAMSGTGDFMGVTSNFLAGLKAGDKIACSVRASANFSLPERVETPVVMFAAGTGIAPFRGFIQERAFQAIAGRNVGKTLLFYGCRTEEDFLHKDELQDLCAKSEGRVEVRHCFSRATDKTQGCKYVQDLILKQRAEVLELFQQGARFYTCGSASKLAHGVRTAFETIVKEAEDDSAEQKLAKEVLAASGTNRYAVDIFG</sequence>
<evidence type="ECO:0000256" key="2">
    <source>
        <dbReference type="ARBA" id="ARBA00001971"/>
    </source>
</evidence>
<dbReference type="SUPFAM" id="SSF48264">
    <property type="entry name" value="Cytochrome P450"/>
    <property type="match status" value="1"/>
</dbReference>
<keyword evidence="15" id="KW-0503">Monooxygenase</keyword>
<dbReference type="FunFam" id="1.10.630.10:FF:000040">
    <property type="entry name" value="Bifunctional cytochrome P450/NADPH--P450 reductase"/>
    <property type="match status" value="1"/>
</dbReference>
<dbReference type="PANTHER" id="PTHR19384">
    <property type="entry name" value="NITRIC OXIDE SYNTHASE-RELATED"/>
    <property type="match status" value="1"/>
</dbReference>
<keyword evidence="13" id="KW-0560">Oxidoreductase</keyword>
<dbReference type="GO" id="GO:0005506">
    <property type="term" value="F:iron ion binding"/>
    <property type="evidence" value="ECO:0007669"/>
    <property type="project" value="InterPro"/>
</dbReference>